<dbReference type="EMBL" id="LRGB01001616">
    <property type="protein sequence ID" value="KZS10995.1"/>
    <property type="molecule type" value="Genomic_DNA"/>
</dbReference>
<keyword evidence="3" id="KW-1185">Reference proteome</keyword>
<dbReference type="AlphaFoldDB" id="A0A164U2C3"/>
<accession>A0A164U2C3</accession>
<gene>
    <name evidence="2" type="ORF">APZ42_024400</name>
</gene>
<feature type="transmembrane region" description="Helical" evidence="1">
    <location>
        <begin position="21"/>
        <end position="39"/>
    </location>
</feature>
<keyword evidence="1" id="KW-1133">Transmembrane helix</keyword>
<name>A0A164U2C3_9CRUS</name>
<evidence type="ECO:0000313" key="3">
    <source>
        <dbReference type="Proteomes" id="UP000076858"/>
    </source>
</evidence>
<sequence>MQRKLLPLHVRYDGRINHLGFILVGLFSYKIFYLIQMFLKKSECTLGQVFVFHQLDSFGTLSCGL</sequence>
<keyword evidence="1" id="KW-0472">Membrane</keyword>
<organism evidence="2 3">
    <name type="scientific">Daphnia magna</name>
    <dbReference type="NCBI Taxonomy" id="35525"/>
    <lineage>
        <taxon>Eukaryota</taxon>
        <taxon>Metazoa</taxon>
        <taxon>Ecdysozoa</taxon>
        <taxon>Arthropoda</taxon>
        <taxon>Crustacea</taxon>
        <taxon>Branchiopoda</taxon>
        <taxon>Diplostraca</taxon>
        <taxon>Cladocera</taxon>
        <taxon>Anomopoda</taxon>
        <taxon>Daphniidae</taxon>
        <taxon>Daphnia</taxon>
    </lineage>
</organism>
<proteinExistence type="predicted"/>
<evidence type="ECO:0000313" key="2">
    <source>
        <dbReference type="EMBL" id="KZS10995.1"/>
    </source>
</evidence>
<keyword evidence="1" id="KW-0812">Transmembrane</keyword>
<evidence type="ECO:0000256" key="1">
    <source>
        <dbReference type="SAM" id="Phobius"/>
    </source>
</evidence>
<dbReference type="Proteomes" id="UP000076858">
    <property type="component" value="Unassembled WGS sequence"/>
</dbReference>
<comment type="caution">
    <text evidence="2">The sequence shown here is derived from an EMBL/GenBank/DDBJ whole genome shotgun (WGS) entry which is preliminary data.</text>
</comment>
<reference evidence="2 3" key="1">
    <citation type="submission" date="2016-03" db="EMBL/GenBank/DDBJ databases">
        <title>EvidentialGene: Evidence-directed Construction of Genes on Genomes.</title>
        <authorList>
            <person name="Gilbert D.G."/>
            <person name="Choi J.-H."/>
            <person name="Mockaitis K."/>
            <person name="Colbourne J."/>
            <person name="Pfrender M."/>
        </authorList>
    </citation>
    <scope>NUCLEOTIDE SEQUENCE [LARGE SCALE GENOMIC DNA]</scope>
    <source>
        <strain evidence="2 3">Xinb3</strain>
        <tissue evidence="2">Complete organism</tissue>
    </source>
</reference>
<protein>
    <submittedName>
        <fullName evidence="2">Uncharacterized protein</fullName>
    </submittedName>
</protein>